<name>A0A6A6JJQ3_WESOR</name>
<evidence type="ECO:0000256" key="1">
    <source>
        <dbReference type="SAM" id="MobiDB-lite"/>
    </source>
</evidence>
<proteinExistence type="predicted"/>
<keyword evidence="3" id="KW-1185">Reference proteome</keyword>
<dbReference type="Proteomes" id="UP000800097">
    <property type="component" value="Unassembled WGS sequence"/>
</dbReference>
<protein>
    <submittedName>
        <fullName evidence="2">Uncharacterized protein</fullName>
    </submittedName>
</protein>
<organism evidence="2 3">
    <name type="scientific">Westerdykella ornata</name>
    <dbReference type="NCBI Taxonomy" id="318751"/>
    <lineage>
        <taxon>Eukaryota</taxon>
        <taxon>Fungi</taxon>
        <taxon>Dikarya</taxon>
        <taxon>Ascomycota</taxon>
        <taxon>Pezizomycotina</taxon>
        <taxon>Dothideomycetes</taxon>
        <taxon>Pleosporomycetidae</taxon>
        <taxon>Pleosporales</taxon>
        <taxon>Sporormiaceae</taxon>
        <taxon>Westerdykella</taxon>
    </lineage>
</organism>
<dbReference type="EMBL" id="ML986499">
    <property type="protein sequence ID" value="KAF2275099.1"/>
    <property type="molecule type" value="Genomic_DNA"/>
</dbReference>
<evidence type="ECO:0000313" key="2">
    <source>
        <dbReference type="EMBL" id="KAF2275099.1"/>
    </source>
</evidence>
<sequence length="186" mass="20499">MAQSGPGRRRKGDMDAAIGCQGRPSLPRFSHLPRMKSLICHSRGQRGAILWDGLGVVRVSRRIVVGSELSWIAPIDLDHSRLLQHASKRSISQARCGEDQVSRRKSHARCHPSTVACPWRRRKRAVQRFALLVGNMAPRSSSCGSHGNHRIARIIGGPATVTSTKGMPVRLLEHLQRACFGAYQTA</sequence>
<feature type="region of interest" description="Disordered" evidence="1">
    <location>
        <begin position="1"/>
        <end position="20"/>
    </location>
</feature>
<dbReference type="AlphaFoldDB" id="A0A6A6JJQ3"/>
<gene>
    <name evidence="2" type="ORF">EI97DRAFT_87990</name>
</gene>
<accession>A0A6A6JJQ3</accession>
<dbReference type="RefSeq" id="XP_033652638.1">
    <property type="nucleotide sequence ID" value="XM_033803177.1"/>
</dbReference>
<reference evidence="2" key="1">
    <citation type="journal article" date="2020" name="Stud. Mycol.">
        <title>101 Dothideomycetes genomes: a test case for predicting lifestyles and emergence of pathogens.</title>
        <authorList>
            <person name="Haridas S."/>
            <person name="Albert R."/>
            <person name="Binder M."/>
            <person name="Bloem J."/>
            <person name="Labutti K."/>
            <person name="Salamov A."/>
            <person name="Andreopoulos B."/>
            <person name="Baker S."/>
            <person name="Barry K."/>
            <person name="Bills G."/>
            <person name="Bluhm B."/>
            <person name="Cannon C."/>
            <person name="Castanera R."/>
            <person name="Culley D."/>
            <person name="Daum C."/>
            <person name="Ezra D."/>
            <person name="Gonzalez J."/>
            <person name="Henrissat B."/>
            <person name="Kuo A."/>
            <person name="Liang C."/>
            <person name="Lipzen A."/>
            <person name="Lutzoni F."/>
            <person name="Magnuson J."/>
            <person name="Mondo S."/>
            <person name="Nolan M."/>
            <person name="Ohm R."/>
            <person name="Pangilinan J."/>
            <person name="Park H.-J."/>
            <person name="Ramirez L."/>
            <person name="Alfaro M."/>
            <person name="Sun H."/>
            <person name="Tritt A."/>
            <person name="Yoshinaga Y."/>
            <person name="Zwiers L.-H."/>
            <person name="Turgeon B."/>
            <person name="Goodwin S."/>
            <person name="Spatafora J."/>
            <person name="Crous P."/>
            <person name="Grigoriev I."/>
        </authorList>
    </citation>
    <scope>NUCLEOTIDE SEQUENCE</scope>
    <source>
        <strain evidence="2">CBS 379.55</strain>
    </source>
</reference>
<evidence type="ECO:0000313" key="3">
    <source>
        <dbReference type="Proteomes" id="UP000800097"/>
    </source>
</evidence>
<dbReference type="GeneID" id="54556352"/>